<sequence length="214" mass="24790">VREKLYFLVDLLFKNAGSDYVVISGNHSGTSLHKNDVKSILDYILLNSFAFYGGTFYRQNKGIPQGNNASPQIADLTLAVMEYQYIHNKIKTGHPLAYSLSRTFRYIDDLLHVSSKIESFIEIRKPVLSLYNKTDDYSFQVIRYPHFESNVPVKIGLNTFYGEMVRIYRNCSELNDFILRTESLIAYFLSIQYPRHIIHACITILLKKASHEYL</sequence>
<dbReference type="InterPro" id="IPR000477">
    <property type="entry name" value="RT_dom"/>
</dbReference>
<evidence type="ECO:0000313" key="2">
    <source>
        <dbReference type="EMBL" id="GMT14529.1"/>
    </source>
</evidence>
<reference evidence="2" key="1">
    <citation type="submission" date="2023-10" db="EMBL/GenBank/DDBJ databases">
        <title>Genome assembly of Pristionchus species.</title>
        <authorList>
            <person name="Yoshida K."/>
            <person name="Sommer R.J."/>
        </authorList>
    </citation>
    <scope>NUCLEOTIDE SEQUENCE</scope>
    <source>
        <strain evidence="2">RS5133</strain>
    </source>
</reference>
<dbReference type="InterPro" id="IPR058912">
    <property type="entry name" value="HTH_animal"/>
</dbReference>
<dbReference type="PANTHER" id="PTHR21301">
    <property type="entry name" value="REVERSE TRANSCRIPTASE"/>
    <property type="match status" value="1"/>
</dbReference>
<dbReference type="EMBL" id="BTSY01000002">
    <property type="protein sequence ID" value="GMT14529.1"/>
    <property type="molecule type" value="Genomic_DNA"/>
</dbReference>
<feature type="domain" description="Reverse transcriptase" evidence="1">
    <location>
        <begin position="1"/>
        <end position="165"/>
    </location>
</feature>
<protein>
    <recommendedName>
        <fullName evidence="1">Reverse transcriptase domain-containing protein</fullName>
    </recommendedName>
</protein>
<dbReference type="PANTHER" id="PTHR21301:SF10">
    <property type="entry name" value="REVERSE TRANSCRIPTASE DOMAIN-CONTAINING PROTEIN"/>
    <property type="match status" value="1"/>
</dbReference>
<feature type="non-terminal residue" evidence="2">
    <location>
        <position position="1"/>
    </location>
</feature>
<comment type="caution">
    <text evidence="2">The sequence shown here is derived from an EMBL/GenBank/DDBJ whole genome shotgun (WGS) entry which is preliminary data.</text>
</comment>
<gene>
    <name evidence="2" type="ORF">PFISCL1PPCAC_5826</name>
</gene>
<evidence type="ECO:0000313" key="3">
    <source>
        <dbReference type="Proteomes" id="UP001432322"/>
    </source>
</evidence>
<feature type="non-terminal residue" evidence="2">
    <location>
        <position position="214"/>
    </location>
</feature>
<dbReference type="Proteomes" id="UP001432322">
    <property type="component" value="Unassembled WGS sequence"/>
</dbReference>
<evidence type="ECO:0000259" key="1">
    <source>
        <dbReference type="PROSITE" id="PS50878"/>
    </source>
</evidence>
<proteinExistence type="predicted"/>
<name>A0AAV5V9E8_9BILA</name>
<keyword evidence="3" id="KW-1185">Reference proteome</keyword>
<accession>A0AAV5V9E8</accession>
<dbReference type="PROSITE" id="PS50878">
    <property type="entry name" value="RT_POL"/>
    <property type="match status" value="1"/>
</dbReference>
<organism evidence="2 3">
    <name type="scientific">Pristionchus fissidentatus</name>
    <dbReference type="NCBI Taxonomy" id="1538716"/>
    <lineage>
        <taxon>Eukaryota</taxon>
        <taxon>Metazoa</taxon>
        <taxon>Ecdysozoa</taxon>
        <taxon>Nematoda</taxon>
        <taxon>Chromadorea</taxon>
        <taxon>Rhabditida</taxon>
        <taxon>Rhabditina</taxon>
        <taxon>Diplogasteromorpha</taxon>
        <taxon>Diplogasteroidea</taxon>
        <taxon>Neodiplogasteridae</taxon>
        <taxon>Pristionchus</taxon>
    </lineage>
</organism>
<dbReference type="Pfam" id="PF26215">
    <property type="entry name" value="HTH_animal"/>
    <property type="match status" value="1"/>
</dbReference>
<dbReference type="AlphaFoldDB" id="A0AAV5V9E8"/>